<reference evidence="1" key="1">
    <citation type="submission" date="2018-02" db="EMBL/GenBank/DDBJ databases">
        <title>Rhizophora mucronata_Transcriptome.</title>
        <authorList>
            <person name="Meera S.P."/>
            <person name="Sreeshan A."/>
            <person name="Augustine A."/>
        </authorList>
    </citation>
    <scope>NUCLEOTIDE SEQUENCE</scope>
    <source>
        <tissue evidence="1">Leaf</tissue>
    </source>
</reference>
<protein>
    <submittedName>
        <fullName evidence="1">Uncharacterized protein</fullName>
    </submittedName>
</protein>
<proteinExistence type="predicted"/>
<name>A0A2P2NXM8_RHIMU</name>
<dbReference type="EMBL" id="GGEC01066792">
    <property type="protein sequence ID" value="MBX47276.1"/>
    <property type="molecule type" value="Transcribed_RNA"/>
</dbReference>
<organism evidence="1">
    <name type="scientific">Rhizophora mucronata</name>
    <name type="common">Asiatic mangrove</name>
    <dbReference type="NCBI Taxonomy" id="61149"/>
    <lineage>
        <taxon>Eukaryota</taxon>
        <taxon>Viridiplantae</taxon>
        <taxon>Streptophyta</taxon>
        <taxon>Embryophyta</taxon>
        <taxon>Tracheophyta</taxon>
        <taxon>Spermatophyta</taxon>
        <taxon>Magnoliopsida</taxon>
        <taxon>eudicotyledons</taxon>
        <taxon>Gunneridae</taxon>
        <taxon>Pentapetalae</taxon>
        <taxon>rosids</taxon>
        <taxon>fabids</taxon>
        <taxon>Malpighiales</taxon>
        <taxon>Rhizophoraceae</taxon>
        <taxon>Rhizophora</taxon>
    </lineage>
</organism>
<sequence>MCKIHTTAIKGYEL</sequence>
<evidence type="ECO:0000313" key="1">
    <source>
        <dbReference type="EMBL" id="MBX47276.1"/>
    </source>
</evidence>
<accession>A0A2P2NXM8</accession>